<protein>
    <submittedName>
        <fullName evidence="1">Uncharacterized protein</fullName>
    </submittedName>
</protein>
<organism evidence="1 2">
    <name type="scientific">Prunus armeniaca</name>
    <name type="common">Apricot</name>
    <name type="synonym">Armeniaca vulgaris</name>
    <dbReference type="NCBI Taxonomy" id="36596"/>
    <lineage>
        <taxon>Eukaryota</taxon>
        <taxon>Viridiplantae</taxon>
        <taxon>Streptophyta</taxon>
        <taxon>Embryophyta</taxon>
        <taxon>Tracheophyta</taxon>
        <taxon>Spermatophyta</taxon>
        <taxon>Magnoliopsida</taxon>
        <taxon>eudicotyledons</taxon>
        <taxon>Gunneridae</taxon>
        <taxon>Pentapetalae</taxon>
        <taxon>rosids</taxon>
        <taxon>fabids</taxon>
        <taxon>Rosales</taxon>
        <taxon>Rosaceae</taxon>
        <taxon>Amygdaloideae</taxon>
        <taxon>Amygdaleae</taxon>
        <taxon>Prunus</taxon>
    </lineage>
</organism>
<gene>
    <name evidence="1" type="ORF">CURHAP_LOCUS31464</name>
</gene>
<dbReference type="Proteomes" id="UP000507222">
    <property type="component" value="Unassembled WGS sequence"/>
</dbReference>
<name>A0A6J5UUB4_PRUAR</name>
<evidence type="ECO:0000313" key="1">
    <source>
        <dbReference type="EMBL" id="CAB4279267.1"/>
    </source>
</evidence>
<proteinExistence type="predicted"/>
<evidence type="ECO:0000313" key="2">
    <source>
        <dbReference type="Proteomes" id="UP000507222"/>
    </source>
</evidence>
<reference evidence="1 2" key="1">
    <citation type="submission" date="2020-05" db="EMBL/GenBank/DDBJ databases">
        <authorList>
            <person name="Campoy J."/>
            <person name="Schneeberger K."/>
            <person name="Spophaly S."/>
        </authorList>
    </citation>
    <scope>NUCLEOTIDE SEQUENCE [LARGE SCALE GENOMIC DNA]</scope>
    <source>
        <strain evidence="1">PruArmRojPasFocal</strain>
    </source>
</reference>
<sequence>MNCWLNFFGLKGETRLAMYRIGAKWADVPEIITEQQGINHELQALKVAYEEQRLFAEHACAVYRDGTDEERSN</sequence>
<dbReference type="AlphaFoldDB" id="A0A6J5UUB4"/>
<accession>A0A6J5UUB4</accession>
<dbReference type="EMBL" id="CAEKDK010000005">
    <property type="protein sequence ID" value="CAB4279267.1"/>
    <property type="molecule type" value="Genomic_DNA"/>
</dbReference>